<accession>A0A382HGZ0</accession>
<dbReference type="InterPro" id="IPR012910">
    <property type="entry name" value="Plug_dom"/>
</dbReference>
<dbReference type="SUPFAM" id="SSF56935">
    <property type="entry name" value="Porins"/>
    <property type="match status" value="1"/>
</dbReference>
<dbReference type="EMBL" id="UINC01061041">
    <property type="protein sequence ID" value="SVB86187.1"/>
    <property type="molecule type" value="Genomic_DNA"/>
</dbReference>
<evidence type="ECO:0000259" key="2">
    <source>
        <dbReference type="Pfam" id="PF07715"/>
    </source>
</evidence>
<feature type="domain" description="TonB-dependent receptor plug" evidence="2">
    <location>
        <begin position="73"/>
        <end position="169"/>
    </location>
</feature>
<feature type="region of interest" description="Disordered" evidence="1">
    <location>
        <begin position="89"/>
        <end position="128"/>
    </location>
</feature>
<feature type="non-terminal residue" evidence="3">
    <location>
        <position position="297"/>
    </location>
</feature>
<organism evidence="3">
    <name type="scientific">marine metagenome</name>
    <dbReference type="NCBI Taxonomy" id="408172"/>
    <lineage>
        <taxon>unclassified sequences</taxon>
        <taxon>metagenomes</taxon>
        <taxon>ecological metagenomes</taxon>
    </lineage>
</organism>
<evidence type="ECO:0000256" key="1">
    <source>
        <dbReference type="SAM" id="MobiDB-lite"/>
    </source>
</evidence>
<proteinExistence type="predicted"/>
<reference evidence="3" key="1">
    <citation type="submission" date="2018-05" db="EMBL/GenBank/DDBJ databases">
        <authorList>
            <person name="Lanie J.A."/>
            <person name="Ng W.-L."/>
            <person name="Kazmierczak K.M."/>
            <person name="Andrzejewski T.M."/>
            <person name="Davidsen T.M."/>
            <person name="Wayne K.J."/>
            <person name="Tettelin H."/>
            <person name="Glass J.I."/>
            <person name="Rusch D."/>
            <person name="Podicherti R."/>
            <person name="Tsui H.-C.T."/>
            <person name="Winkler M.E."/>
        </authorList>
    </citation>
    <scope>NUCLEOTIDE SEQUENCE</scope>
</reference>
<dbReference type="InterPro" id="IPR037066">
    <property type="entry name" value="Plug_dom_sf"/>
</dbReference>
<sequence length="297" mass="32040">MNQFQMSTSKAKEVILGMERNGCSGRKPKLVIALSSNIALILFFLSTFSNNVTAQDNVGDKSTVVYPSSYFLEYAPVTALDMLNRIPGMELSNPSRRSRTGSSSSSSGRGGSFANVSRGGRGLGSGSGGTQILINGKRTAGKNNDTTAQLRRIDADQIDYIEIIRGTSGDLDVRGSTQIANVVLFEETSSSNLNYEVDASFYSDNNSEPGGSLTYAGQSGDLNYLLSASAVSGYNSTQIREHSILPGELPNDFIDERRIRDNTIYTLSTNLDYQINALSSMRFNALVAEDDDPSVVE</sequence>
<dbReference type="AlphaFoldDB" id="A0A382HGZ0"/>
<gene>
    <name evidence="3" type="ORF">METZ01_LOCUS239041</name>
</gene>
<name>A0A382HGZ0_9ZZZZ</name>
<dbReference type="Gene3D" id="2.170.130.10">
    <property type="entry name" value="TonB-dependent receptor, plug domain"/>
    <property type="match status" value="1"/>
</dbReference>
<protein>
    <recommendedName>
        <fullName evidence="2">TonB-dependent receptor plug domain-containing protein</fullName>
    </recommendedName>
</protein>
<evidence type="ECO:0000313" key="3">
    <source>
        <dbReference type="EMBL" id="SVB86187.1"/>
    </source>
</evidence>
<dbReference type="Pfam" id="PF07715">
    <property type="entry name" value="Plug"/>
    <property type="match status" value="1"/>
</dbReference>
<feature type="compositionally biased region" description="Gly residues" evidence="1">
    <location>
        <begin position="119"/>
        <end position="128"/>
    </location>
</feature>